<evidence type="ECO:0000256" key="7">
    <source>
        <dbReference type="ARBA" id="ARBA00023015"/>
    </source>
</evidence>
<feature type="compositionally biased region" description="Basic and acidic residues" evidence="10">
    <location>
        <begin position="226"/>
        <end position="236"/>
    </location>
</feature>
<feature type="region of interest" description="Disordered" evidence="10">
    <location>
        <begin position="500"/>
        <end position="568"/>
    </location>
</feature>
<sequence length="1466" mass="154512">MAQSPPRNVECIDLTLSSPPGSPPASPGSVSCAICLTEKVSTKNKALVLQCLHPFCTTCIEAWAQRSRSCPLCKGHMEAYLKDITSDTSYKEVRLPPLPPPARPFGSIDSGNRRALLDTLLEGGAGTPAYNTSPLVEALLQLADLRRDRWEDVGRHRPQRRGLAFGVPPPPFSHSHRGHGPVLGDGDTSDELEDMEAVLDTAPWHSRRERAAGRAASRAEHRRRTRSLDHDFEEALNHNPSISRHRVQGGSSSSSSSAATAAAAAAAATAAALGREERGRRRQPTPYFLRLHRGITAGMTRSSQPSPLDGLHPPHGSTGASLAPPPPLSSSTLRSSHPLGMYPPPPLSSLPSLTTIWPFSMAFSPASIPSLALPLPSSAATTAHLATPSSPETAAATAGGYVGTVAWRRSIYERGLYAQPAGAARGRRVAAAAAAAAGGRHPSAARLRWGAGPGGDGPEYSFKYIAGWIERELRALLMEEDVSIVCAFVQGLLRSHGLQPEQPLATAPTPAGTLPSSATQAPPPEPAPPSFSASRPGTAGSTHSAARSAALSASTSARRARGRGGRSRIFAGDEDFEFDDDQYGGSSRRHASGAVASFEEGLRPFLGDRSQHFMHELRNFAASHLTIQAYDSAVVYQLGPTISNHSVVRQQAQPTSAAPTASAPTPLPGHRARMRLRGWDVGPTSSSIPSATAQAAAGLPRAAEAQTLAADPHSQLPQSAALRTAAAWEEAVEAPLGANPLPVLPQSTALRTAAAWEEAAEAPLGSNPPPLLPQSTAVQSAAAWEEAVEAPLGSNTPTLLPQSTAVQSAAAWEEAAEAPLGSTRRGGSPGAPLVGHDGAVGALLPVRGRGRGSTEAAAVPERSLGRLEESSPLPSSATAGRKRARSPSREGREGSTRRLRIADESRVGRREHRREGCGSRLGNTEGQEGRSGLMQRRQSLMHRRERLGTEARRRRGMEAEDGDMERGRQQQDEEMEAEDEVMGRGRQQQQQQQQARGGEAAADADHSGVPMQQQLEPMVVAVGMDLLVHSLRRGMEGVAGLLLEFFASIPFSIPTSTLLDTDTLLAELRLLGIEEEATPAVEEEASATVKGGASPKEAMTTAPQSDAYFEGQPLLPPIPPISTRHSSTQRDDTLHSCQTTAAPTPSFCTIAAPQTTPTTATTPSAAGMASTSTSAAPAATIGSALALAMAAPLAGCRMLTAMIRVLYAQPSKEEADYRAWTNAQVAPLARSWCRLCLLIMGVGALRMAFSAGVPPLLEFSAWGVMLLGYTLGAVSIRPDCPYSEVILAAIASARVAYGALMGCGMVPISRTNQLLFRGRLEVVLEVVVISTMEHVRPCWMVPLRALFTISMWLVYVRVGLPWPVAQAVLANLCCLAVNAAMEWLYRRMHTSARVHAKQQASADGEAGQASPGGVHAAAVPGGVHGAAKLGDVHRAAEHGDVHRAAEPGNVHSAIKGGKGEFLHGAK</sequence>
<feature type="compositionally biased region" description="Polar residues" evidence="10">
    <location>
        <begin position="793"/>
        <end position="807"/>
    </location>
</feature>
<feature type="domain" description="RING-type" evidence="11">
    <location>
        <begin position="32"/>
        <end position="74"/>
    </location>
</feature>
<feature type="region of interest" description="Disordered" evidence="10">
    <location>
        <begin position="793"/>
        <end position="1007"/>
    </location>
</feature>
<dbReference type="InterPro" id="IPR013083">
    <property type="entry name" value="Znf_RING/FYVE/PHD"/>
</dbReference>
<keyword evidence="3" id="KW-0808">Transferase</keyword>
<dbReference type="PANTHER" id="PTHR46077:SF1">
    <property type="entry name" value="TOP1 BINDING ARGININE_SERINE RICH PROTEIN, E3 UBIQUITIN LIGASE"/>
    <property type="match status" value="1"/>
</dbReference>
<dbReference type="Gene3D" id="3.30.40.10">
    <property type="entry name" value="Zinc/RING finger domain, C3HC4 (zinc finger)"/>
    <property type="match status" value="1"/>
</dbReference>
<evidence type="ECO:0000256" key="3">
    <source>
        <dbReference type="ARBA" id="ARBA00022679"/>
    </source>
</evidence>
<evidence type="ECO:0000256" key="4">
    <source>
        <dbReference type="ARBA" id="ARBA00022723"/>
    </source>
</evidence>
<dbReference type="GO" id="GO:0008270">
    <property type="term" value="F:zinc ion binding"/>
    <property type="evidence" value="ECO:0007669"/>
    <property type="project" value="UniProtKB-KW"/>
</dbReference>
<name>A0A7S3VRP6_DUNTE</name>
<gene>
    <name evidence="12" type="ORF">DTER00134_LOCUS18382</name>
</gene>
<feature type="region of interest" description="Disordered" evidence="10">
    <location>
        <begin position="160"/>
        <end position="258"/>
    </location>
</feature>
<feature type="region of interest" description="Disordered" evidence="10">
    <location>
        <begin position="1081"/>
        <end position="1102"/>
    </location>
</feature>
<dbReference type="SMART" id="SM00184">
    <property type="entry name" value="RING"/>
    <property type="match status" value="1"/>
</dbReference>
<dbReference type="PANTHER" id="PTHR46077">
    <property type="entry name" value="E3 UBIQUITIN-PROTEIN LIGASE TOPORS"/>
    <property type="match status" value="1"/>
</dbReference>
<protein>
    <recommendedName>
        <fullName evidence="2">RING-type E3 ubiquitin transferase</fullName>
        <ecNumber evidence="2">2.3.2.27</ecNumber>
    </recommendedName>
</protein>
<feature type="compositionally biased region" description="Polar residues" evidence="10">
    <location>
        <begin position="683"/>
        <end position="693"/>
    </location>
</feature>
<feature type="region of interest" description="Disordered" evidence="10">
    <location>
        <begin position="649"/>
        <end position="671"/>
    </location>
</feature>
<keyword evidence="5 9" id="KW-0863">Zinc-finger</keyword>
<dbReference type="InterPro" id="IPR001841">
    <property type="entry name" value="Znf_RING"/>
</dbReference>
<dbReference type="PROSITE" id="PS50089">
    <property type="entry name" value="ZF_RING_2"/>
    <property type="match status" value="1"/>
</dbReference>
<feature type="region of interest" description="Disordered" evidence="10">
    <location>
        <begin position="683"/>
        <end position="717"/>
    </location>
</feature>
<feature type="compositionally biased region" description="Acidic residues" evidence="10">
    <location>
        <begin position="187"/>
        <end position="197"/>
    </location>
</feature>
<evidence type="ECO:0000256" key="10">
    <source>
        <dbReference type="SAM" id="MobiDB-lite"/>
    </source>
</evidence>
<keyword evidence="7" id="KW-0805">Transcription regulation</keyword>
<evidence type="ECO:0000256" key="8">
    <source>
        <dbReference type="ARBA" id="ARBA00023163"/>
    </source>
</evidence>
<dbReference type="PROSITE" id="PS51257">
    <property type="entry name" value="PROKAR_LIPOPROTEIN"/>
    <property type="match status" value="1"/>
</dbReference>
<feature type="compositionally biased region" description="Basic and acidic residues" evidence="10">
    <location>
        <begin position="887"/>
        <end position="917"/>
    </location>
</feature>
<dbReference type="EMBL" id="HBIP01030317">
    <property type="protein sequence ID" value="CAE0503309.1"/>
    <property type="molecule type" value="Transcribed_RNA"/>
</dbReference>
<accession>A0A7S3VRP6</accession>
<dbReference type="SUPFAM" id="SSF57850">
    <property type="entry name" value="RING/U-box"/>
    <property type="match status" value="1"/>
</dbReference>
<evidence type="ECO:0000313" key="12">
    <source>
        <dbReference type="EMBL" id="CAE0503309.1"/>
    </source>
</evidence>
<dbReference type="InterPro" id="IPR017907">
    <property type="entry name" value="Znf_RING_CS"/>
</dbReference>
<evidence type="ECO:0000256" key="1">
    <source>
        <dbReference type="ARBA" id="ARBA00000900"/>
    </source>
</evidence>
<evidence type="ECO:0000256" key="9">
    <source>
        <dbReference type="PROSITE-ProRule" id="PRU00175"/>
    </source>
</evidence>
<feature type="compositionally biased region" description="Low complexity" evidence="10">
    <location>
        <begin position="329"/>
        <end position="339"/>
    </location>
</feature>
<proteinExistence type="predicted"/>
<dbReference type="Pfam" id="PF13639">
    <property type="entry name" value="zf-RING_2"/>
    <property type="match status" value="1"/>
</dbReference>
<dbReference type="GO" id="GO:0006513">
    <property type="term" value="P:protein monoubiquitination"/>
    <property type="evidence" value="ECO:0007669"/>
    <property type="project" value="TreeGrafter"/>
</dbReference>
<comment type="catalytic activity">
    <reaction evidence="1">
        <text>S-ubiquitinyl-[E2 ubiquitin-conjugating enzyme]-L-cysteine + [acceptor protein]-L-lysine = [E2 ubiquitin-conjugating enzyme]-L-cysteine + N(6)-ubiquitinyl-[acceptor protein]-L-lysine.</text>
        <dbReference type="EC" id="2.3.2.27"/>
    </reaction>
</comment>
<evidence type="ECO:0000256" key="5">
    <source>
        <dbReference type="ARBA" id="ARBA00022771"/>
    </source>
</evidence>
<reference evidence="12" key="1">
    <citation type="submission" date="2021-01" db="EMBL/GenBank/DDBJ databases">
        <authorList>
            <person name="Corre E."/>
            <person name="Pelletier E."/>
            <person name="Niang G."/>
            <person name="Scheremetjew M."/>
            <person name="Finn R."/>
            <person name="Kale V."/>
            <person name="Holt S."/>
            <person name="Cochrane G."/>
            <person name="Meng A."/>
            <person name="Brown T."/>
            <person name="Cohen L."/>
        </authorList>
    </citation>
    <scope>NUCLEOTIDE SEQUENCE</scope>
    <source>
        <strain evidence="12">CCMP1320</strain>
    </source>
</reference>
<dbReference type="PROSITE" id="PS00518">
    <property type="entry name" value="ZF_RING_1"/>
    <property type="match status" value="1"/>
</dbReference>
<feature type="compositionally biased region" description="Low complexity" evidence="10">
    <location>
        <begin position="984"/>
        <end position="1001"/>
    </location>
</feature>
<dbReference type="GO" id="GO:0000209">
    <property type="term" value="P:protein polyubiquitination"/>
    <property type="evidence" value="ECO:0007669"/>
    <property type="project" value="TreeGrafter"/>
</dbReference>
<feature type="compositionally biased region" description="Low complexity" evidence="10">
    <location>
        <begin position="650"/>
        <end position="664"/>
    </location>
</feature>
<dbReference type="EC" id="2.3.2.27" evidence="2"/>
<keyword evidence="8" id="KW-0804">Transcription</keyword>
<dbReference type="GO" id="GO:0061630">
    <property type="term" value="F:ubiquitin protein ligase activity"/>
    <property type="evidence" value="ECO:0007669"/>
    <property type="project" value="UniProtKB-EC"/>
</dbReference>
<feature type="compositionally biased region" description="Low complexity" evidence="10">
    <location>
        <begin position="530"/>
        <end position="557"/>
    </location>
</feature>
<organism evidence="12">
    <name type="scientific">Dunaliella tertiolecta</name>
    <name type="common">Green alga</name>
    <dbReference type="NCBI Taxonomy" id="3047"/>
    <lineage>
        <taxon>Eukaryota</taxon>
        <taxon>Viridiplantae</taxon>
        <taxon>Chlorophyta</taxon>
        <taxon>core chlorophytes</taxon>
        <taxon>Chlorophyceae</taxon>
        <taxon>CS clade</taxon>
        <taxon>Chlamydomonadales</taxon>
        <taxon>Dunaliellaceae</taxon>
        <taxon>Dunaliella</taxon>
    </lineage>
</organism>
<evidence type="ECO:0000259" key="11">
    <source>
        <dbReference type="PROSITE" id="PS50089"/>
    </source>
</evidence>
<evidence type="ECO:0000256" key="2">
    <source>
        <dbReference type="ARBA" id="ARBA00012483"/>
    </source>
</evidence>
<feature type="region of interest" description="Disordered" evidence="10">
    <location>
        <begin position="298"/>
        <end position="340"/>
    </location>
</feature>
<evidence type="ECO:0000256" key="6">
    <source>
        <dbReference type="ARBA" id="ARBA00022833"/>
    </source>
</evidence>
<keyword evidence="4" id="KW-0479">Metal-binding</keyword>
<keyword evidence="6" id="KW-0862">Zinc</keyword>